<dbReference type="RefSeq" id="WP_119743914.1">
    <property type="nucleotide sequence ID" value="NZ_QVRA01000002.1"/>
</dbReference>
<dbReference type="SUPFAM" id="SSF144083">
    <property type="entry name" value="Magnesium transport protein CorA, transmembrane region"/>
    <property type="match status" value="1"/>
</dbReference>
<comment type="subcellular location">
    <subcellularLocation>
        <location evidence="1">Cell inner membrane</location>
        <topology evidence="1">Multi-pass membrane protein</topology>
    </subcellularLocation>
</comment>
<comment type="similarity">
    <text evidence="2">Belongs to the CorA metal ion transporter (MIT) (TC 1.A.35) family.</text>
</comment>
<accession>A0A418YX95</accession>
<keyword evidence="9 13" id="KW-1133">Transmembrane helix</keyword>
<dbReference type="InterPro" id="IPR050829">
    <property type="entry name" value="CorA_MIT"/>
</dbReference>
<dbReference type="GO" id="GO:0015087">
    <property type="term" value="F:cobalt ion transmembrane transporter activity"/>
    <property type="evidence" value="ECO:0007669"/>
    <property type="project" value="TreeGrafter"/>
</dbReference>
<keyword evidence="8" id="KW-0460">Magnesium</keyword>
<reference evidence="14 15" key="1">
    <citation type="submission" date="2018-08" db="EMBL/GenBank/DDBJ databases">
        <title>Sphingobium sp. EO9.</title>
        <authorList>
            <person name="Park Y."/>
            <person name="Kim K.H."/>
            <person name="Jeon C.O."/>
        </authorList>
    </citation>
    <scope>NUCLEOTIDE SEQUENCE [LARGE SCALE GENOMIC DNA]</scope>
    <source>
        <strain evidence="14 15">EO9</strain>
    </source>
</reference>
<dbReference type="GO" id="GO:0015095">
    <property type="term" value="F:magnesium ion transmembrane transporter activity"/>
    <property type="evidence" value="ECO:0007669"/>
    <property type="project" value="TreeGrafter"/>
</dbReference>
<proteinExistence type="inferred from homology"/>
<evidence type="ECO:0000256" key="7">
    <source>
        <dbReference type="ARBA" id="ARBA00022692"/>
    </source>
</evidence>
<dbReference type="Proteomes" id="UP000283469">
    <property type="component" value="Unassembled WGS sequence"/>
</dbReference>
<keyword evidence="11 13" id="KW-0472">Membrane</keyword>
<evidence type="ECO:0000256" key="4">
    <source>
        <dbReference type="ARBA" id="ARBA00022448"/>
    </source>
</evidence>
<keyword evidence="5" id="KW-1003">Cell membrane</keyword>
<dbReference type="OrthoDB" id="9803416at2"/>
<keyword evidence="6" id="KW-0997">Cell inner membrane</keyword>
<dbReference type="PANTHER" id="PTHR47685:SF1">
    <property type="entry name" value="MAGNESIUM TRANSPORT PROTEIN CORA"/>
    <property type="match status" value="1"/>
</dbReference>
<feature type="transmembrane region" description="Helical" evidence="13">
    <location>
        <begin position="302"/>
        <end position="322"/>
    </location>
</feature>
<keyword evidence="10" id="KW-0406">Ion transport</keyword>
<dbReference type="AlphaFoldDB" id="A0A418YX95"/>
<dbReference type="SUPFAM" id="SSF143865">
    <property type="entry name" value="CorA soluble domain-like"/>
    <property type="match status" value="1"/>
</dbReference>
<evidence type="ECO:0000256" key="11">
    <source>
        <dbReference type="ARBA" id="ARBA00023136"/>
    </source>
</evidence>
<evidence type="ECO:0000256" key="10">
    <source>
        <dbReference type="ARBA" id="ARBA00023065"/>
    </source>
</evidence>
<keyword evidence="4" id="KW-0813">Transport</keyword>
<protein>
    <recommendedName>
        <fullName evidence="3">Magnesium transport protein CorA</fullName>
    </recommendedName>
</protein>
<evidence type="ECO:0000256" key="2">
    <source>
        <dbReference type="ARBA" id="ARBA00009765"/>
    </source>
</evidence>
<gene>
    <name evidence="14" type="ORF">D0Z70_03035</name>
</gene>
<feature type="transmembrane region" description="Helical" evidence="13">
    <location>
        <begin position="270"/>
        <end position="290"/>
    </location>
</feature>
<dbReference type="InterPro" id="IPR045863">
    <property type="entry name" value="CorA_TM1_TM2"/>
</dbReference>
<evidence type="ECO:0000256" key="5">
    <source>
        <dbReference type="ARBA" id="ARBA00022475"/>
    </source>
</evidence>
<evidence type="ECO:0000256" key="12">
    <source>
        <dbReference type="ARBA" id="ARBA00034269"/>
    </source>
</evidence>
<evidence type="ECO:0000313" key="15">
    <source>
        <dbReference type="Proteomes" id="UP000283469"/>
    </source>
</evidence>
<dbReference type="Pfam" id="PF01544">
    <property type="entry name" value="CorA"/>
    <property type="match status" value="1"/>
</dbReference>
<keyword evidence="15" id="KW-1185">Reference proteome</keyword>
<evidence type="ECO:0000256" key="8">
    <source>
        <dbReference type="ARBA" id="ARBA00022842"/>
    </source>
</evidence>
<dbReference type="Gene3D" id="1.20.58.340">
    <property type="entry name" value="Magnesium transport protein CorA, transmembrane region"/>
    <property type="match status" value="2"/>
</dbReference>
<evidence type="ECO:0000256" key="9">
    <source>
        <dbReference type="ARBA" id="ARBA00022989"/>
    </source>
</evidence>
<evidence type="ECO:0000256" key="13">
    <source>
        <dbReference type="SAM" id="Phobius"/>
    </source>
</evidence>
<evidence type="ECO:0000256" key="3">
    <source>
        <dbReference type="ARBA" id="ARBA00019439"/>
    </source>
</evidence>
<dbReference type="GO" id="GO:0015099">
    <property type="term" value="F:nickel cation transmembrane transporter activity"/>
    <property type="evidence" value="ECO:0007669"/>
    <property type="project" value="TreeGrafter"/>
</dbReference>
<dbReference type="EMBL" id="QVRA01000002">
    <property type="protein sequence ID" value="RJG57204.1"/>
    <property type="molecule type" value="Genomic_DNA"/>
</dbReference>
<dbReference type="InterPro" id="IPR045861">
    <property type="entry name" value="CorA_cytoplasmic_dom"/>
</dbReference>
<evidence type="ECO:0000256" key="6">
    <source>
        <dbReference type="ARBA" id="ARBA00022519"/>
    </source>
</evidence>
<dbReference type="GO" id="GO:0005886">
    <property type="term" value="C:plasma membrane"/>
    <property type="evidence" value="ECO:0007669"/>
    <property type="project" value="UniProtKB-SubCell"/>
</dbReference>
<evidence type="ECO:0000256" key="1">
    <source>
        <dbReference type="ARBA" id="ARBA00004429"/>
    </source>
</evidence>
<comment type="caution">
    <text evidence="14">The sequence shown here is derived from an EMBL/GenBank/DDBJ whole genome shotgun (WGS) entry which is preliminary data.</text>
</comment>
<evidence type="ECO:0000313" key="14">
    <source>
        <dbReference type="EMBL" id="RJG57204.1"/>
    </source>
</evidence>
<name>A0A418YX95_9SPHN</name>
<dbReference type="CDD" id="cd12837">
    <property type="entry name" value="EcCorA-like_u1"/>
    <property type="match status" value="1"/>
</dbReference>
<dbReference type="Gene3D" id="3.30.460.20">
    <property type="entry name" value="CorA soluble domain-like"/>
    <property type="match status" value="1"/>
</dbReference>
<dbReference type="FunFam" id="1.20.58.340:FF:000001">
    <property type="entry name" value="Magnesium transport protein CorA"/>
    <property type="match status" value="1"/>
</dbReference>
<dbReference type="PANTHER" id="PTHR47685">
    <property type="entry name" value="MAGNESIUM TRANSPORT PROTEIN CORA"/>
    <property type="match status" value="1"/>
</dbReference>
<dbReference type="InterPro" id="IPR002523">
    <property type="entry name" value="MgTranspt_CorA/ZnTranspt_ZntB"/>
</dbReference>
<organism evidence="14 15">
    <name type="scientific">Sphingobium terrigena</name>
    <dbReference type="NCBI Taxonomy" id="2304063"/>
    <lineage>
        <taxon>Bacteria</taxon>
        <taxon>Pseudomonadati</taxon>
        <taxon>Pseudomonadota</taxon>
        <taxon>Alphaproteobacteria</taxon>
        <taxon>Sphingomonadales</taxon>
        <taxon>Sphingomonadaceae</taxon>
        <taxon>Sphingobium</taxon>
    </lineage>
</organism>
<keyword evidence="7 13" id="KW-0812">Transmembrane</keyword>
<comment type="catalytic activity">
    <reaction evidence="12">
        <text>Mg(2+)(in) = Mg(2+)(out)</text>
        <dbReference type="Rhea" id="RHEA:29827"/>
        <dbReference type="ChEBI" id="CHEBI:18420"/>
    </reaction>
</comment>
<sequence length="328" mass="36319">MFTAFAREADRLIALDLTHMDRDVAHPPILWADMVRPEAADAAQVSTLLGIDIPTLQEMEEIEPSARLYEEDGARFMTVPVVSGPDGEAPVLAPITFILGAASLITVRHVESRPFDLVIARRLRSNGATTAETLMLDLMDAIVDRLADMLERNAGQCDAVSREVFAHKAAGGAGGGAESRDLEAMLGRIGREGDLLTKLRESLVGLARLLSYWSTRSPRADRDLRDRIKTLQRDVQALTDHASFLSSKVNFLLDATLGLINLEQNQIIKIFTVAAVAFLPPTLIASIYGMNFDYMPELRWHLGYPFAIVLMIISSVLPFVYFRKRGWL</sequence>